<dbReference type="Proteomes" id="UP000198827">
    <property type="component" value="Chromosome I"/>
</dbReference>
<dbReference type="GO" id="GO:0016491">
    <property type="term" value="F:oxidoreductase activity"/>
    <property type="evidence" value="ECO:0007669"/>
    <property type="project" value="UniProtKB-KW"/>
</dbReference>
<gene>
    <name evidence="3" type="ORF">SAMN04489798_4997</name>
</gene>
<accession>A0A1H0QSE9</accession>
<proteinExistence type="inferred from homology"/>
<keyword evidence="2" id="KW-0560">Oxidoreductase</keyword>
<dbReference type="InterPro" id="IPR002347">
    <property type="entry name" value="SDR_fam"/>
</dbReference>
<reference evidence="3 4" key="1">
    <citation type="submission" date="2016-10" db="EMBL/GenBank/DDBJ databases">
        <authorList>
            <person name="de Groot N.N."/>
        </authorList>
    </citation>
    <scope>NUCLEOTIDE SEQUENCE [LARGE SCALE GENOMIC DNA]</scope>
    <source>
        <strain evidence="3 4">CECT 7543</strain>
    </source>
</reference>
<sequence length="240" mass="25237">MSHKGTAVITGADTAIGTAFAHRLAQRGYDLILIAENRPRLMTLAASLTDSSGRSVEVLNADLAVSAEVLRIESVLSQDASITLLINHHDITEEHEIGATIALGVTAPVCLSYALANGFVKRDTGTVINLVPVFEASSGAAIESASSAFLLSLSDTLQQRFNNVAVRVQAVLYAGLQPIQFQSAVAIVDAALEDFDCGEAISLPTFAHRVAWDAFVAARMELFSGVGGGSIIVPPARLLH</sequence>
<dbReference type="PANTHER" id="PTHR43086">
    <property type="entry name" value="VERY-LONG-CHAIN 3-OXOOACYL-COA REDUCTASE"/>
    <property type="match status" value="1"/>
</dbReference>
<dbReference type="InterPro" id="IPR036291">
    <property type="entry name" value="NAD(P)-bd_dom_sf"/>
</dbReference>
<evidence type="ECO:0000313" key="3">
    <source>
        <dbReference type="EMBL" id="SDP20110.1"/>
    </source>
</evidence>
<evidence type="ECO:0000256" key="2">
    <source>
        <dbReference type="ARBA" id="ARBA00023002"/>
    </source>
</evidence>
<protein>
    <recommendedName>
        <fullName evidence="5">SDR family NAD(P)-dependent oxidoreductase</fullName>
    </recommendedName>
</protein>
<evidence type="ECO:0000256" key="1">
    <source>
        <dbReference type="ARBA" id="ARBA00006484"/>
    </source>
</evidence>
<evidence type="ECO:0000313" key="4">
    <source>
        <dbReference type="Proteomes" id="UP000198827"/>
    </source>
</evidence>
<comment type="similarity">
    <text evidence="1">Belongs to the short-chain dehydrogenases/reductases (SDR) family.</text>
</comment>
<dbReference type="EMBL" id="LT629705">
    <property type="protein sequence ID" value="SDP20110.1"/>
    <property type="molecule type" value="Genomic_DNA"/>
</dbReference>
<dbReference type="Gene3D" id="3.40.50.720">
    <property type="entry name" value="NAD(P)-binding Rossmann-like Domain"/>
    <property type="match status" value="1"/>
</dbReference>
<organism evidence="3 4">
    <name type="scientific">Pseudomonas arsenicoxydans</name>
    <dbReference type="NCBI Taxonomy" id="702115"/>
    <lineage>
        <taxon>Bacteria</taxon>
        <taxon>Pseudomonadati</taxon>
        <taxon>Pseudomonadota</taxon>
        <taxon>Gammaproteobacteria</taxon>
        <taxon>Pseudomonadales</taxon>
        <taxon>Pseudomonadaceae</taxon>
        <taxon>Pseudomonas</taxon>
    </lineage>
</organism>
<dbReference type="SUPFAM" id="SSF51735">
    <property type="entry name" value="NAD(P)-binding Rossmann-fold domains"/>
    <property type="match status" value="1"/>
</dbReference>
<dbReference type="AlphaFoldDB" id="A0A1H0QSE9"/>
<evidence type="ECO:0008006" key="5">
    <source>
        <dbReference type="Google" id="ProtNLM"/>
    </source>
</evidence>
<dbReference type="PANTHER" id="PTHR43086:SF3">
    <property type="entry name" value="NADP-DEPENDENT 3-HYDROXY ACID DEHYDROGENASE YDFG"/>
    <property type="match status" value="1"/>
</dbReference>
<name>A0A1H0QSE9_9PSED</name>
<dbReference type="Pfam" id="PF00106">
    <property type="entry name" value="adh_short"/>
    <property type="match status" value="1"/>
</dbReference>